<dbReference type="EMBL" id="OU912926">
    <property type="protein sequence ID" value="CAG9932900.1"/>
    <property type="molecule type" value="Genomic_DNA"/>
</dbReference>
<dbReference type="PANTHER" id="PTHR48100:SF15">
    <property type="entry name" value="SEDOHEPTULOSE 1,7-BISPHOSPHATASE"/>
    <property type="match status" value="1"/>
</dbReference>
<protein>
    <submittedName>
        <fullName evidence="1">Phosphoglycerate mutase family protein</fullName>
    </submittedName>
</protein>
<evidence type="ECO:0000313" key="2">
    <source>
        <dbReference type="Proteomes" id="UP000839052"/>
    </source>
</evidence>
<dbReference type="InterPro" id="IPR029033">
    <property type="entry name" value="His_PPase_superfam"/>
</dbReference>
<reference evidence="1 2" key="1">
    <citation type="submission" date="2021-10" db="EMBL/GenBank/DDBJ databases">
        <authorList>
            <person name="Koch H."/>
        </authorList>
    </citation>
    <scope>NUCLEOTIDE SEQUENCE [LARGE SCALE GENOMIC DNA]</scope>
    <source>
        <strain evidence="1">6680</strain>
    </source>
</reference>
<dbReference type="Pfam" id="PF00300">
    <property type="entry name" value="His_Phos_1"/>
    <property type="match status" value="1"/>
</dbReference>
<accession>A0ABN8AJT0</accession>
<dbReference type="InterPro" id="IPR050275">
    <property type="entry name" value="PGM_Phosphatase"/>
</dbReference>
<evidence type="ECO:0000313" key="1">
    <source>
        <dbReference type="EMBL" id="CAG9932900.1"/>
    </source>
</evidence>
<keyword evidence="2" id="KW-1185">Reference proteome</keyword>
<sequence length="213" mass="23828">MKTNTPNSLRVYLIRHGETEWSLSGRHTGRTDIPLTQNGENEARELGKRLRDIPFAHVLTSPLKRALQTCELVGLDKVPEIETDLAEWDYGDYEGQRSVDIHKERPDWNIYRDGCPRGEIPEQVSDRVDRLIARLRKLDGNIALFSHGHVGAVLAARWIGLAVVEAQHFKLGTASLSIFAFDPHHPGVPVIALWNAVSHEISTQCLPIPLAAP</sequence>
<name>A0ABN8AJT0_9PROT</name>
<organism evidence="1 2">
    <name type="scientific">Candidatus Nitrotoga arctica</name>
    <dbReference type="NCBI Taxonomy" id="453162"/>
    <lineage>
        <taxon>Bacteria</taxon>
        <taxon>Pseudomonadati</taxon>
        <taxon>Pseudomonadota</taxon>
        <taxon>Betaproteobacteria</taxon>
        <taxon>Nitrosomonadales</taxon>
        <taxon>Gallionellaceae</taxon>
        <taxon>Candidatus Nitrotoga</taxon>
    </lineage>
</organism>
<dbReference type="SMART" id="SM00855">
    <property type="entry name" value="PGAM"/>
    <property type="match status" value="1"/>
</dbReference>
<dbReference type="PANTHER" id="PTHR48100">
    <property type="entry name" value="BROAD-SPECIFICITY PHOSPHATASE YOR283W-RELATED"/>
    <property type="match status" value="1"/>
</dbReference>
<dbReference type="SUPFAM" id="SSF53254">
    <property type="entry name" value="Phosphoglycerate mutase-like"/>
    <property type="match status" value="1"/>
</dbReference>
<dbReference type="RefSeq" id="WP_239796776.1">
    <property type="nucleotide sequence ID" value="NZ_OU912926.1"/>
</dbReference>
<dbReference type="Proteomes" id="UP000839052">
    <property type="component" value="Chromosome"/>
</dbReference>
<proteinExistence type="predicted"/>
<gene>
    <name evidence="1" type="ORF">NTG6680_1647</name>
</gene>
<dbReference type="Gene3D" id="3.40.50.1240">
    <property type="entry name" value="Phosphoglycerate mutase-like"/>
    <property type="match status" value="1"/>
</dbReference>
<dbReference type="CDD" id="cd07067">
    <property type="entry name" value="HP_PGM_like"/>
    <property type="match status" value="1"/>
</dbReference>
<dbReference type="InterPro" id="IPR013078">
    <property type="entry name" value="His_Pase_superF_clade-1"/>
</dbReference>